<dbReference type="HOGENOM" id="CLU_1814881_0_0_0"/>
<feature type="region of interest" description="Disordered" evidence="3">
    <location>
        <begin position="1"/>
        <end position="38"/>
    </location>
</feature>
<gene>
    <name evidence="4" type="ordered locus">Terro_2983</name>
</gene>
<evidence type="ECO:0000256" key="2">
    <source>
        <dbReference type="PROSITE-ProRule" id="PRU00252"/>
    </source>
</evidence>
<dbReference type="GO" id="GO:0003697">
    <property type="term" value="F:single-stranded DNA binding"/>
    <property type="evidence" value="ECO:0007669"/>
    <property type="project" value="InterPro"/>
</dbReference>
<dbReference type="RefSeq" id="WP_014786479.1">
    <property type="nucleotide sequence ID" value="NC_018014.1"/>
</dbReference>
<reference evidence="4 5" key="1">
    <citation type="submission" date="2012-06" db="EMBL/GenBank/DDBJ databases">
        <title>Complete genome of Terriglobus roseus DSM 18391.</title>
        <authorList>
            <consortium name="US DOE Joint Genome Institute (JGI-PGF)"/>
            <person name="Lucas S."/>
            <person name="Copeland A."/>
            <person name="Lapidus A."/>
            <person name="Glavina del Rio T."/>
            <person name="Dalin E."/>
            <person name="Tice H."/>
            <person name="Bruce D."/>
            <person name="Goodwin L."/>
            <person name="Pitluck S."/>
            <person name="Peters L."/>
            <person name="Mikhailova N."/>
            <person name="Munk A.C.C."/>
            <person name="Kyrpides N."/>
            <person name="Mavromatis K."/>
            <person name="Ivanova N."/>
            <person name="Brettin T."/>
            <person name="Detter J.C."/>
            <person name="Han C."/>
            <person name="Larimer F."/>
            <person name="Land M."/>
            <person name="Hauser L."/>
            <person name="Markowitz V."/>
            <person name="Cheng J.-F."/>
            <person name="Hugenholtz P."/>
            <person name="Woyke T."/>
            <person name="Wu D."/>
            <person name="Brambilla E."/>
            <person name="Klenk H.-P."/>
            <person name="Eisen J.A."/>
        </authorList>
    </citation>
    <scope>NUCLEOTIDE SEQUENCE [LARGE SCALE GENOMIC DNA]</scope>
    <source>
        <strain evidence="5">DSM 18391 / NRRL B-41598 / KBS 63</strain>
    </source>
</reference>
<dbReference type="eggNOG" id="COG0629">
    <property type="taxonomic scope" value="Bacteria"/>
</dbReference>
<sequence length="142" mass="16689">MYRIQRTNQEKRSQHHVQQSHPHRPPRTERRSQTAQNKNEYVILNIATQESWKNDKGDYENRAEWHRVFAWSNLSKFAKTLQKGQLITLEGTLRYREVTEDVEGVPYKHRLAEIHAISMKRLSKLEAADDPPMEPASKQKGG</sequence>
<keyword evidence="1 2" id="KW-0238">DNA-binding</keyword>
<evidence type="ECO:0000313" key="5">
    <source>
        <dbReference type="Proteomes" id="UP000006056"/>
    </source>
</evidence>
<organism evidence="4 5">
    <name type="scientific">Terriglobus roseus (strain DSM 18391 / NRRL B-41598 / KBS 63)</name>
    <dbReference type="NCBI Taxonomy" id="926566"/>
    <lineage>
        <taxon>Bacteria</taxon>
        <taxon>Pseudomonadati</taxon>
        <taxon>Acidobacteriota</taxon>
        <taxon>Terriglobia</taxon>
        <taxon>Terriglobales</taxon>
        <taxon>Acidobacteriaceae</taxon>
        <taxon>Terriglobus</taxon>
    </lineage>
</organism>
<dbReference type="Pfam" id="PF00436">
    <property type="entry name" value="SSB"/>
    <property type="match status" value="1"/>
</dbReference>
<dbReference type="InterPro" id="IPR012340">
    <property type="entry name" value="NA-bd_OB-fold"/>
</dbReference>
<dbReference type="SUPFAM" id="SSF50249">
    <property type="entry name" value="Nucleic acid-binding proteins"/>
    <property type="match status" value="1"/>
</dbReference>
<dbReference type="KEGG" id="trs:Terro_2983"/>
<keyword evidence="5" id="KW-1185">Reference proteome</keyword>
<protein>
    <submittedName>
        <fullName evidence="4">Single-stranded DNA-binding protein</fullName>
    </submittedName>
</protein>
<name>I3ZIZ7_TERRK</name>
<dbReference type="AlphaFoldDB" id="I3ZIZ7"/>
<dbReference type="CDD" id="cd04496">
    <property type="entry name" value="SSB_OBF"/>
    <property type="match status" value="1"/>
</dbReference>
<accession>I3ZIZ7</accession>
<dbReference type="EMBL" id="CP003379">
    <property type="protein sequence ID" value="AFL89215.1"/>
    <property type="molecule type" value="Genomic_DNA"/>
</dbReference>
<dbReference type="InterPro" id="IPR000424">
    <property type="entry name" value="Primosome_PriB/ssb"/>
</dbReference>
<dbReference type="STRING" id="926566.Terro_2983"/>
<evidence type="ECO:0000313" key="4">
    <source>
        <dbReference type="EMBL" id="AFL89215.1"/>
    </source>
</evidence>
<dbReference type="PROSITE" id="PS50935">
    <property type="entry name" value="SSB"/>
    <property type="match status" value="1"/>
</dbReference>
<proteinExistence type="predicted"/>
<evidence type="ECO:0000256" key="1">
    <source>
        <dbReference type="ARBA" id="ARBA00023125"/>
    </source>
</evidence>
<dbReference type="Proteomes" id="UP000006056">
    <property type="component" value="Chromosome"/>
</dbReference>
<evidence type="ECO:0000256" key="3">
    <source>
        <dbReference type="SAM" id="MobiDB-lite"/>
    </source>
</evidence>
<dbReference type="Gene3D" id="2.40.50.140">
    <property type="entry name" value="Nucleic acid-binding proteins"/>
    <property type="match status" value="1"/>
</dbReference>